<evidence type="ECO:0000313" key="4">
    <source>
        <dbReference type="Proteomes" id="UP000218418"/>
    </source>
</evidence>
<proteinExistence type="inferred from homology"/>
<reference evidence="3 4" key="1">
    <citation type="submission" date="2017-06" db="EMBL/GenBank/DDBJ databases">
        <title>Genome sequencing of cyanobaciteial culture collection at National Institute for Environmental Studies (NIES).</title>
        <authorList>
            <person name="Hirose Y."/>
            <person name="Shimura Y."/>
            <person name="Fujisawa T."/>
            <person name="Nakamura Y."/>
            <person name="Kawachi M."/>
        </authorList>
    </citation>
    <scope>NUCLEOTIDE SEQUENCE [LARGE SCALE GENOMIC DNA]</scope>
    <source>
        <strain evidence="3 4">NIES-267</strain>
    </source>
</reference>
<dbReference type="PANTHER" id="PTHR33473">
    <property type="entry name" value="ATP-DEPENDENT CLP PROTEASE ADAPTER PROTEIN CLPS1, CHLOROPLASTIC"/>
    <property type="match status" value="1"/>
</dbReference>
<dbReference type="PANTHER" id="PTHR33473:SF3">
    <property type="entry name" value="ATP-DEPENDENT CLP PROTEASE ADAPTER PROTEIN CLPS"/>
    <property type="match status" value="1"/>
</dbReference>
<organism evidence="3 4">
    <name type="scientific">Calothrix parasitica NIES-267</name>
    <dbReference type="NCBI Taxonomy" id="1973488"/>
    <lineage>
        <taxon>Bacteria</taxon>
        <taxon>Bacillati</taxon>
        <taxon>Cyanobacteriota</taxon>
        <taxon>Cyanophyceae</taxon>
        <taxon>Nostocales</taxon>
        <taxon>Calotrichaceae</taxon>
        <taxon>Calothrix</taxon>
    </lineage>
</organism>
<feature type="domain" description="Adaptor protein ClpS core" evidence="2">
    <location>
        <begin position="30"/>
        <end position="105"/>
    </location>
</feature>
<evidence type="ECO:0000256" key="1">
    <source>
        <dbReference type="HAMAP-Rule" id="MF_00302"/>
    </source>
</evidence>
<gene>
    <name evidence="1" type="primary">clpS</name>
    <name evidence="3" type="ORF">NIES267_06440</name>
</gene>
<keyword evidence="3" id="KW-0645">Protease</keyword>
<dbReference type="Proteomes" id="UP000218418">
    <property type="component" value="Chromosome"/>
</dbReference>
<evidence type="ECO:0000259" key="2">
    <source>
        <dbReference type="Pfam" id="PF02617"/>
    </source>
</evidence>
<dbReference type="InterPro" id="IPR014719">
    <property type="entry name" value="Ribosomal_bL12_C/ClpS-like"/>
</dbReference>
<dbReference type="Gene3D" id="3.30.1390.10">
    <property type="match status" value="1"/>
</dbReference>
<dbReference type="OrthoDB" id="9796933at2"/>
<protein>
    <recommendedName>
        <fullName evidence="1">ATP-dependent Clp protease adapter protein ClpS</fullName>
    </recommendedName>
</protein>
<dbReference type="NCBIfam" id="NF009563">
    <property type="entry name" value="PRK13019.1-3"/>
    <property type="match status" value="1"/>
</dbReference>
<keyword evidence="3" id="KW-0378">Hydrolase</keyword>
<accession>A0A1Z4LJ08</accession>
<keyword evidence="4" id="KW-1185">Reference proteome</keyword>
<dbReference type="GO" id="GO:0006508">
    <property type="term" value="P:proteolysis"/>
    <property type="evidence" value="ECO:0007669"/>
    <property type="project" value="UniProtKB-UniRule"/>
</dbReference>
<dbReference type="InterPro" id="IPR022935">
    <property type="entry name" value="ClpS"/>
</dbReference>
<dbReference type="InterPro" id="IPR003769">
    <property type="entry name" value="ClpS_core"/>
</dbReference>
<name>A0A1Z4LJ08_9CYAN</name>
<dbReference type="GO" id="GO:0008233">
    <property type="term" value="F:peptidase activity"/>
    <property type="evidence" value="ECO:0007669"/>
    <property type="project" value="UniProtKB-KW"/>
</dbReference>
<dbReference type="Pfam" id="PF02617">
    <property type="entry name" value="ClpS"/>
    <property type="match status" value="1"/>
</dbReference>
<comment type="function">
    <text evidence="1">Involved in the modulation of the specificity of the ClpAP-mediated ATP-dependent protein degradation.</text>
</comment>
<dbReference type="AlphaFoldDB" id="A0A1Z4LJ08"/>
<evidence type="ECO:0000313" key="3">
    <source>
        <dbReference type="EMBL" id="BAY81169.1"/>
    </source>
</evidence>
<dbReference type="HAMAP" id="MF_00302">
    <property type="entry name" value="ClpS"/>
    <property type="match status" value="1"/>
</dbReference>
<dbReference type="EMBL" id="AP018227">
    <property type="protein sequence ID" value="BAY81169.1"/>
    <property type="molecule type" value="Genomic_DNA"/>
</dbReference>
<comment type="similarity">
    <text evidence="1">Belongs to the ClpS family.</text>
</comment>
<dbReference type="GO" id="GO:0030163">
    <property type="term" value="P:protein catabolic process"/>
    <property type="evidence" value="ECO:0007669"/>
    <property type="project" value="InterPro"/>
</dbReference>
<dbReference type="SUPFAM" id="SSF54736">
    <property type="entry name" value="ClpS-like"/>
    <property type="match status" value="1"/>
</dbReference>
<comment type="subunit">
    <text evidence="1">Binds to the N-terminal domain of the chaperone ClpA.</text>
</comment>
<sequence>MVTKLSANIYGMANAPTIAPERSGQVTRKTYPNFKVIVLNDDFNTFGHVAECLMKYIPGMTSDHAWELTNQIHHEGQAIVWVGPQEPAELYHQQLRRAGLTMAPLEAA</sequence>